<dbReference type="Proteomes" id="UP000465302">
    <property type="component" value="Unassembled WGS sequence"/>
</dbReference>
<dbReference type="RefSeq" id="WP_097939976.1">
    <property type="nucleotide sequence ID" value="NZ_BLKS01000001.1"/>
</dbReference>
<dbReference type="InterPro" id="IPR010799">
    <property type="entry name" value="MlrC_C"/>
</dbReference>
<gene>
    <name evidence="4" type="ORF">CQY20_10310</name>
    <name evidence="3" type="ORF">MAGR_00260</name>
</gene>
<sequence length="506" mass="54691">MKILITEFRQESNSFNPTLSTLEFWNQTGEYEGQAVRDTFTGQQCTVGGFLKALDESPYHPEVVCGTVMASQSGGVAEQEVMDHYLQRLIPQIEEAAPLDGVFISFHGALMTTRFDDAEGEIARRVRAVVGDDTVIAVALDLHAYVTKTLVSNANVIIGYLTYPHVDHFETGVRTATLGIDAVVSPEPPVTAWVPIPMIVPAASYNTLDGPYKEVVDRGHALRDAGSIIDFTVYQMQPWLDIPEPNSSAIVVAENRDDAAKFAVELAKLLYDKRYDFKSSLAAIDDVIERAKDKRQRKPVILVDSADSCNAGASGDNMAVADRILAIGSELRAATVVNDAPAARLAHQLGVGATAEFTLGGTRNPSSTSITATGRVKSLHDGIFRQEGPAGRGITQNIGLTAVISFGWLDIVVCEWMAGNGDPQLYRAHGIEPTLYDLVVVKASTSFRASYSAFAGEIIEADTPGAASSDLMNLPFTRLPKTIYPWRDDPSPRWDVTFAPIAGGPS</sequence>
<dbReference type="AlphaFoldDB" id="A0A2A7N722"/>
<reference evidence="4 5" key="1">
    <citation type="submission" date="2017-10" db="EMBL/GenBank/DDBJ databases">
        <title>The new phylogeny of genus Mycobacterium.</title>
        <authorList>
            <person name="Tortoli E."/>
            <person name="Trovato A."/>
            <person name="Cirillo D.M."/>
        </authorList>
    </citation>
    <scope>NUCLEOTIDE SEQUENCE [LARGE SCALE GENOMIC DNA]</scope>
    <source>
        <strain evidence="4 5">CCUG37673</strain>
    </source>
</reference>
<dbReference type="Pfam" id="PF07364">
    <property type="entry name" value="DUF1485"/>
    <property type="match status" value="1"/>
</dbReference>
<evidence type="ECO:0000313" key="6">
    <source>
        <dbReference type="Proteomes" id="UP000465302"/>
    </source>
</evidence>
<evidence type="ECO:0000313" key="5">
    <source>
        <dbReference type="Proteomes" id="UP000220914"/>
    </source>
</evidence>
<protein>
    <submittedName>
        <fullName evidence="3">Microcystinase C</fullName>
    </submittedName>
</protein>
<reference evidence="3" key="3">
    <citation type="submission" date="2020-02" db="EMBL/GenBank/DDBJ databases">
        <authorList>
            <person name="Matsumoto Y."/>
            <person name="Motooka D."/>
            <person name="Nakamura S."/>
        </authorList>
    </citation>
    <scope>NUCLEOTIDE SEQUENCE</scope>
    <source>
        <strain evidence="3">JCM 6377</strain>
    </source>
</reference>
<proteinExistence type="predicted"/>
<dbReference type="EMBL" id="PDCP01000014">
    <property type="protein sequence ID" value="PEG39573.1"/>
    <property type="molecule type" value="Genomic_DNA"/>
</dbReference>
<feature type="domain" description="Microcystin LR degradation protein MlrC C-terminal" evidence="1">
    <location>
        <begin position="302"/>
        <end position="478"/>
    </location>
</feature>
<name>A0A2A7N722_MYCAG</name>
<keyword evidence="5" id="KW-1185">Reference proteome</keyword>
<dbReference type="Proteomes" id="UP000220914">
    <property type="component" value="Unassembled WGS sequence"/>
</dbReference>
<accession>A0A2A7N722</accession>
<dbReference type="OrthoDB" id="9815420at2"/>
<dbReference type="InterPro" id="IPR015995">
    <property type="entry name" value="MlrC_N"/>
</dbReference>
<evidence type="ECO:0000313" key="4">
    <source>
        <dbReference type="EMBL" id="PEG39573.1"/>
    </source>
</evidence>
<evidence type="ECO:0000313" key="3">
    <source>
        <dbReference type="EMBL" id="GFG48585.1"/>
    </source>
</evidence>
<reference evidence="3 6" key="2">
    <citation type="journal article" date="2019" name="Emerg. Microbes Infect.">
        <title>Comprehensive subspecies identification of 175 nontuberculous mycobacteria species based on 7547 genomic profiles.</title>
        <authorList>
            <person name="Matsumoto Y."/>
            <person name="Kinjo T."/>
            <person name="Motooka D."/>
            <person name="Nabeya D."/>
            <person name="Jung N."/>
            <person name="Uechi K."/>
            <person name="Horii T."/>
            <person name="Iida T."/>
            <person name="Fujita J."/>
            <person name="Nakamura S."/>
        </authorList>
    </citation>
    <scope>NUCLEOTIDE SEQUENCE [LARGE SCALE GENOMIC DNA]</scope>
    <source>
        <strain evidence="3 6">JCM 6377</strain>
    </source>
</reference>
<dbReference type="Pfam" id="PF07171">
    <property type="entry name" value="MlrC_C"/>
    <property type="match status" value="1"/>
</dbReference>
<evidence type="ECO:0000259" key="2">
    <source>
        <dbReference type="Pfam" id="PF07364"/>
    </source>
</evidence>
<comment type="caution">
    <text evidence="4">The sequence shown here is derived from an EMBL/GenBank/DDBJ whole genome shotgun (WGS) entry which is preliminary data.</text>
</comment>
<feature type="domain" description="Microcystin LR degradation protein MlrC N-terminal" evidence="2">
    <location>
        <begin position="2"/>
        <end position="291"/>
    </location>
</feature>
<organism evidence="4 5">
    <name type="scientific">Mycolicibacterium agri</name>
    <name type="common">Mycobacterium agri</name>
    <dbReference type="NCBI Taxonomy" id="36811"/>
    <lineage>
        <taxon>Bacteria</taxon>
        <taxon>Bacillati</taxon>
        <taxon>Actinomycetota</taxon>
        <taxon>Actinomycetes</taxon>
        <taxon>Mycobacteriales</taxon>
        <taxon>Mycobacteriaceae</taxon>
        <taxon>Mycolicibacterium</taxon>
    </lineage>
</organism>
<dbReference type="EMBL" id="BLKS01000001">
    <property type="protein sequence ID" value="GFG48585.1"/>
    <property type="molecule type" value="Genomic_DNA"/>
</dbReference>
<evidence type="ECO:0000259" key="1">
    <source>
        <dbReference type="Pfam" id="PF07171"/>
    </source>
</evidence>